<accession>A0A397J316</accession>
<dbReference type="OrthoDB" id="2330513at2759"/>
<evidence type="ECO:0008006" key="3">
    <source>
        <dbReference type="Google" id="ProtNLM"/>
    </source>
</evidence>
<dbReference type="AlphaFoldDB" id="A0A397J316"/>
<sequence>MLMLIEWLLYDRFKDVKQIGRGGSIGEWDIENQQWKRYSNREVALKKFENFVNFNDVLSEMEIHLKTLTEHSSIRFYGITQDTETHIY</sequence>
<proteinExistence type="predicted"/>
<reference evidence="1 2" key="1">
    <citation type="submission" date="2018-08" db="EMBL/GenBank/DDBJ databases">
        <title>Genome and evolution of the arbuscular mycorrhizal fungus Diversispora epigaea (formerly Glomus versiforme) and its bacterial endosymbionts.</title>
        <authorList>
            <person name="Sun X."/>
            <person name="Fei Z."/>
            <person name="Harrison M."/>
        </authorList>
    </citation>
    <scope>NUCLEOTIDE SEQUENCE [LARGE SCALE GENOMIC DNA]</scope>
    <source>
        <strain evidence="1 2">IT104</strain>
    </source>
</reference>
<keyword evidence="2" id="KW-1185">Reference proteome</keyword>
<comment type="caution">
    <text evidence="1">The sequence shown here is derived from an EMBL/GenBank/DDBJ whole genome shotgun (WGS) entry which is preliminary data.</text>
</comment>
<evidence type="ECO:0000313" key="1">
    <source>
        <dbReference type="EMBL" id="RHZ80396.1"/>
    </source>
</evidence>
<dbReference type="Proteomes" id="UP000266861">
    <property type="component" value="Unassembled WGS sequence"/>
</dbReference>
<gene>
    <name evidence="1" type="ORF">Glove_136g55</name>
</gene>
<evidence type="ECO:0000313" key="2">
    <source>
        <dbReference type="Proteomes" id="UP000266861"/>
    </source>
</evidence>
<organism evidence="1 2">
    <name type="scientific">Diversispora epigaea</name>
    <dbReference type="NCBI Taxonomy" id="1348612"/>
    <lineage>
        <taxon>Eukaryota</taxon>
        <taxon>Fungi</taxon>
        <taxon>Fungi incertae sedis</taxon>
        <taxon>Mucoromycota</taxon>
        <taxon>Glomeromycotina</taxon>
        <taxon>Glomeromycetes</taxon>
        <taxon>Diversisporales</taxon>
        <taxon>Diversisporaceae</taxon>
        <taxon>Diversispora</taxon>
    </lineage>
</organism>
<protein>
    <recommendedName>
        <fullName evidence="3">Protein kinase domain-containing protein</fullName>
    </recommendedName>
</protein>
<name>A0A397J316_9GLOM</name>
<dbReference type="Gene3D" id="1.10.510.10">
    <property type="entry name" value="Transferase(Phosphotransferase) domain 1"/>
    <property type="match status" value="1"/>
</dbReference>
<dbReference type="EMBL" id="PQFF01000127">
    <property type="protein sequence ID" value="RHZ80396.1"/>
    <property type="molecule type" value="Genomic_DNA"/>
</dbReference>